<dbReference type="AlphaFoldDB" id="A0A0M0BRV1"/>
<sequence>MGSMSGRAGLGLGGFLLGLGVGWLIFRAIDVSYNVLAWIIILAGVGVVVSSLLSRGRPGPPVGGMVGGLMAGLILSLFVTSGFSFIGDIAGGGFSGAYRAEGAKSFSGAATSDRMYVEVNNFNGAIRVSTWDRPEYGIDLAIRARTQENLDELKIDFREDMVQGELRLVLGYDIPPLAHSRYAIEVEVHVPEAAVIDLNLGSSNGEIRVSGVSGEDLRLATSNGRLVLDGVRAEEIRGETSNGRIEGELEAGEAVLSTSNGKIEIVLPCTSSGEYDLRTSNGDIAIRVSPSEGVGYDLDLSTSNGGVGIDLPDLEYSVDKRTEKQARTEGFDGRAVSITIKAATSNGGIDIET</sequence>
<evidence type="ECO:0000313" key="3">
    <source>
        <dbReference type="EMBL" id="KON31100.1"/>
    </source>
</evidence>
<dbReference type="Proteomes" id="UP000037210">
    <property type="component" value="Unassembled WGS sequence"/>
</dbReference>
<evidence type="ECO:0000259" key="2">
    <source>
        <dbReference type="Pfam" id="PF13349"/>
    </source>
</evidence>
<keyword evidence="1" id="KW-0812">Transmembrane</keyword>
<name>A0A0M0BRV1_9ARCH</name>
<feature type="domain" description="DUF4097" evidence="2">
    <location>
        <begin position="192"/>
        <end position="351"/>
    </location>
</feature>
<comment type="caution">
    <text evidence="3">The sequence shown here is derived from an EMBL/GenBank/DDBJ whole genome shotgun (WGS) entry which is preliminary data.</text>
</comment>
<keyword evidence="1" id="KW-0472">Membrane</keyword>
<accession>A0A0M0BRV1</accession>
<evidence type="ECO:0000313" key="4">
    <source>
        <dbReference type="Proteomes" id="UP000037210"/>
    </source>
</evidence>
<gene>
    <name evidence="3" type="ORF">AC482_01965</name>
</gene>
<proteinExistence type="predicted"/>
<feature type="transmembrane region" description="Helical" evidence="1">
    <location>
        <begin position="35"/>
        <end position="53"/>
    </location>
</feature>
<evidence type="ECO:0000256" key="1">
    <source>
        <dbReference type="SAM" id="Phobius"/>
    </source>
</evidence>
<reference evidence="3 4" key="1">
    <citation type="submission" date="2015-06" db="EMBL/GenBank/DDBJ databases">
        <title>New insights into the roles of widespread benthic archaea in carbon and nitrogen cycling.</title>
        <authorList>
            <person name="Lazar C.S."/>
            <person name="Baker B.J."/>
            <person name="Seitz K.W."/>
            <person name="Hyde A.S."/>
            <person name="Dick G.J."/>
            <person name="Hinrichs K.-U."/>
            <person name="Teske A.P."/>
        </authorList>
    </citation>
    <scope>NUCLEOTIDE SEQUENCE [LARGE SCALE GENOMIC DNA]</scope>
    <source>
        <strain evidence="3">DG-45</strain>
    </source>
</reference>
<feature type="transmembrane region" description="Helical" evidence="1">
    <location>
        <begin position="12"/>
        <end position="29"/>
    </location>
</feature>
<dbReference type="EMBL" id="LFWZ01000013">
    <property type="protein sequence ID" value="KON31100.1"/>
    <property type="molecule type" value="Genomic_DNA"/>
</dbReference>
<keyword evidence="1" id="KW-1133">Transmembrane helix</keyword>
<dbReference type="InterPro" id="IPR025164">
    <property type="entry name" value="Toastrack_DUF4097"/>
</dbReference>
<organism evidence="3 4">
    <name type="scientific">miscellaneous Crenarchaeota group-15 archaeon DG-45</name>
    <dbReference type="NCBI Taxonomy" id="1685127"/>
    <lineage>
        <taxon>Archaea</taxon>
        <taxon>Candidatus Bathyarchaeota</taxon>
        <taxon>MCG-15</taxon>
    </lineage>
</organism>
<feature type="transmembrane region" description="Helical" evidence="1">
    <location>
        <begin position="65"/>
        <end position="86"/>
    </location>
</feature>
<protein>
    <recommendedName>
        <fullName evidence="2">DUF4097 domain-containing protein</fullName>
    </recommendedName>
</protein>
<dbReference type="Pfam" id="PF13349">
    <property type="entry name" value="DUF4097"/>
    <property type="match status" value="1"/>
</dbReference>